<dbReference type="InterPro" id="IPR010582">
    <property type="entry name" value="Catalase_immune_responsive"/>
</dbReference>
<feature type="domain" description="Catalase core" evidence="17">
    <location>
        <begin position="27"/>
        <end position="414"/>
    </location>
</feature>
<keyword evidence="9 10" id="KW-0376">Hydrogen peroxide</keyword>
<dbReference type="InterPro" id="IPR002226">
    <property type="entry name" value="Catalase_haem_BS"/>
</dbReference>
<evidence type="ECO:0000256" key="9">
    <source>
        <dbReference type="ARBA" id="ARBA00023324"/>
    </source>
</evidence>
<dbReference type="FunFam" id="2.40.180.10:FF:000003">
    <property type="entry name" value="Catalase"/>
    <property type="match status" value="1"/>
</dbReference>
<dbReference type="InterPro" id="IPR020835">
    <property type="entry name" value="Catalase_sf"/>
</dbReference>
<dbReference type="InterPro" id="IPR029062">
    <property type="entry name" value="Class_I_gatase-like"/>
</dbReference>
<name>A0A1M6GHI5_9FLAO</name>
<dbReference type="Pfam" id="PF18011">
    <property type="entry name" value="Catalase_C"/>
    <property type="match status" value="1"/>
</dbReference>
<dbReference type="SUPFAM" id="SSF56634">
    <property type="entry name" value="Heme-dependent catalase-like"/>
    <property type="match status" value="1"/>
</dbReference>
<dbReference type="GO" id="GO:0005829">
    <property type="term" value="C:cytosol"/>
    <property type="evidence" value="ECO:0007669"/>
    <property type="project" value="TreeGrafter"/>
</dbReference>
<evidence type="ECO:0000259" key="17">
    <source>
        <dbReference type="SMART" id="SM01060"/>
    </source>
</evidence>
<dbReference type="PANTHER" id="PTHR42821">
    <property type="entry name" value="CATALASE"/>
    <property type="match status" value="1"/>
</dbReference>
<organism evidence="18 19">
    <name type="scientific">Cruoricaptor ignavus</name>
    <dbReference type="NCBI Taxonomy" id="1118202"/>
    <lineage>
        <taxon>Bacteria</taxon>
        <taxon>Pseudomonadati</taxon>
        <taxon>Bacteroidota</taxon>
        <taxon>Flavobacteriia</taxon>
        <taxon>Flavobacteriales</taxon>
        <taxon>Weeksellaceae</taxon>
        <taxon>Cruoricaptor</taxon>
    </lineage>
</organism>
<dbReference type="InterPro" id="IPR024712">
    <property type="entry name" value="Catalase_clade2"/>
</dbReference>
<dbReference type="SUPFAM" id="SSF52317">
    <property type="entry name" value="Class I glutamine amidotransferase-like"/>
    <property type="match status" value="1"/>
</dbReference>
<comment type="similarity">
    <text evidence="3">Belongs to the catalase family. HPII subfamily.</text>
</comment>
<evidence type="ECO:0000256" key="11">
    <source>
        <dbReference type="PIRSR" id="PIRSR038927-1"/>
    </source>
</evidence>
<dbReference type="PROSITE" id="PS00437">
    <property type="entry name" value="CATALASE_1"/>
    <property type="match status" value="1"/>
</dbReference>
<dbReference type="PIRSF" id="PIRSF038927">
    <property type="entry name" value="Catalase_clade2"/>
    <property type="match status" value="1"/>
</dbReference>
<feature type="binding site" evidence="13">
    <location>
        <position position="71"/>
    </location>
    <ligand>
        <name>heme</name>
        <dbReference type="ChEBI" id="CHEBI:30413"/>
    </ligand>
</feature>
<dbReference type="Pfam" id="PF00199">
    <property type="entry name" value="Catalase"/>
    <property type="match status" value="1"/>
</dbReference>
<evidence type="ECO:0000256" key="1">
    <source>
        <dbReference type="ARBA" id="ARBA00001971"/>
    </source>
</evidence>
<dbReference type="InterPro" id="IPR011614">
    <property type="entry name" value="Catalase_core"/>
</dbReference>
<dbReference type="OrthoDB" id="9760293at2"/>
<feature type="binding site" evidence="13">
    <location>
        <position position="160"/>
    </location>
    <ligand>
        <name>heme</name>
        <dbReference type="ChEBI" id="CHEBI:30413"/>
    </ligand>
</feature>
<evidence type="ECO:0000313" key="19">
    <source>
        <dbReference type="Proteomes" id="UP000184335"/>
    </source>
</evidence>
<dbReference type="InterPro" id="IPR018028">
    <property type="entry name" value="Catalase"/>
</dbReference>
<dbReference type="CDD" id="cd03132">
    <property type="entry name" value="GATase1_catalase"/>
    <property type="match status" value="1"/>
</dbReference>
<evidence type="ECO:0000256" key="3">
    <source>
        <dbReference type="ARBA" id="ARBA00010660"/>
    </source>
</evidence>
<reference evidence="18 19" key="1">
    <citation type="submission" date="2016-11" db="EMBL/GenBank/DDBJ databases">
        <authorList>
            <person name="Jaros S."/>
            <person name="Januszkiewicz K."/>
            <person name="Wedrychowicz H."/>
        </authorList>
    </citation>
    <scope>NUCLEOTIDE SEQUENCE [LARGE SCALE GENOMIC DNA]</scope>
    <source>
        <strain evidence="18 19">DSM 25479</strain>
    </source>
</reference>
<dbReference type="GO" id="GO:0020037">
    <property type="term" value="F:heme binding"/>
    <property type="evidence" value="ECO:0007669"/>
    <property type="project" value="UniProtKB-UniRule"/>
</dbReference>
<dbReference type="Gene3D" id="1.20.1370.20">
    <property type="match status" value="1"/>
</dbReference>
<evidence type="ECO:0000256" key="12">
    <source>
        <dbReference type="PIRSR" id="PIRSR038927-2"/>
    </source>
</evidence>
<dbReference type="Pfam" id="PF06628">
    <property type="entry name" value="Catalase-rel"/>
    <property type="match status" value="1"/>
</dbReference>
<comment type="function">
    <text evidence="2 10">Decomposes hydrogen peroxide into water and oxygen; serves to protect cells from the toxic effects of hydrogen peroxide.</text>
</comment>
<feature type="active site" evidence="11">
    <location>
        <position position="147"/>
    </location>
</feature>
<dbReference type="Gene3D" id="3.40.50.880">
    <property type="match status" value="1"/>
</dbReference>
<evidence type="ECO:0000256" key="16">
    <source>
        <dbReference type="SAM" id="MobiDB-lite"/>
    </source>
</evidence>
<dbReference type="Gene3D" id="2.40.180.10">
    <property type="entry name" value="Catalase core domain"/>
    <property type="match status" value="1"/>
</dbReference>
<comment type="catalytic activity">
    <reaction evidence="10 15">
        <text>2 H2O2 = O2 + 2 H2O</text>
        <dbReference type="Rhea" id="RHEA:20309"/>
        <dbReference type="ChEBI" id="CHEBI:15377"/>
        <dbReference type="ChEBI" id="CHEBI:15379"/>
        <dbReference type="ChEBI" id="CHEBI:16240"/>
        <dbReference type="EC" id="1.11.1.6"/>
    </reaction>
</comment>
<evidence type="ECO:0000256" key="4">
    <source>
        <dbReference type="ARBA" id="ARBA00022559"/>
    </source>
</evidence>
<dbReference type="InterPro" id="IPR024708">
    <property type="entry name" value="Catalase_AS"/>
</dbReference>
<gene>
    <name evidence="18" type="ORF">SAMN05443429_10917</name>
</gene>
<feature type="binding site" evidence="13">
    <location>
        <position position="368"/>
    </location>
    <ligand>
        <name>heme</name>
        <dbReference type="ChEBI" id="CHEBI:30413"/>
    </ligand>
</feature>
<feature type="binding site" description="axial binding residue" evidence="12">
    <location>
        <position position="361"/>
    </location>
    <ligand>
        <name>heme</name>
        <dbReference type="ChEBI" id="CHEBI:30413"/>
    </ligand>
    <ligandPart>
        <name>Fe</name>
        <dbReference type="ChEBI" id="CHEBI:18248"/>
    </ligandPart>
</feature>
<accession>A0A1M6GHI5</accession>
<keyword evidence="4 10" id="KW-0575">Peroxidase</keyword>
<dbReference type="InterPro" id="IPR043156">
    <property type="entry name" value="Catalase_clade2_helical"/>
</dbReference>
<dbReference type="PANTHER" id="PTHR42821:SF1">
    <property type="entry name" value="CATALASE-B"/>
    <property type="match status" value="1"/>
</dbReference>
<feature type="binding site" evidence="13">
    <location>
        <position position="357"/>
    </location>
    <ligand>
        <name>heme</name>
        <dbReference type="ChEBI" id="CHEBI:30413"/>
    </ligand>
</feature>
<dbReference type="EC" id="1.11.1.6" evidence="10 15"/>
<dbReference type="PROSITE" id="PS51402">
    <property type="entry name" value="CATALASE_3"/>
    <property type="match status" value="1"/>
</dbReference>
<evidence type="ECO:0000313" key="18">
    <source>
        <dbReference type="EMBL" id="SHJ09475.1"/>
    </source>
</evidence>
<dbReference type="FunFam" id="1.20.1370.20:FF:000001">
    <property type="entry name" value="Catalase HPII"/>
    <property type="match status" value="1"/>
</dbReference>
<dbReference type="GO" id="GO:0004096">
    <property type="term" value="F:catalase activity"/>
    <property type="evidence" value="ECO:0007669"/>
    <property type="project" value="UniProtKB-UniRule"/>
</dbReference>
<proteinExistence type="inferred from homology"/>
<feature type="region of interest" description="Disordered" evidence="16">
    <location>
        <begin position="22"/>
        <end position="41"/>
    </location>
</feature>
<evidence type="ECO:0000256" key="6">
    <source>
        <dbReference type="ARBA" id="ARBA00022723"/>
    </source>
</evidence>
<keyword evidence="5 10" id="KW-0349">Heme</keyword>
<sequence length="700" mass="79056">MKNHEKPTAKTDDLQHETINQQGKTFTTNTGVPVNDSHNTLKLGERGPSLIEDFIFREKLAHFDRERIPERVVHARASGAHGVFRLTKDMSQYSSADFLNGVGKETPVFVRLSTVAGFRGSTDLPRDVRGFSVKFYTQQGNFDLVGNNIPVFFIQDAMKFPDVVHAVKPEQDNQMPQAASAHDTFWDFVSLSPETAHMIMWTMSDRAIPRSLRMMEGFGVHTFKLVNKEGKAHFVKFHWKPVLGVHSVAWDEAQKISGKNSDFHREDLWQAIEDGDFPEWDFGVQIIPQEDEHKFDFDILDPTKLIPEELVPVEIIGRMTLTKNPTNFFAEVEQSAFHPGNIVPGIDFSDDPLLQGRLFSYSDTQMYRLGVNHQQLPINRPLEQVQNTLREGASQHFIHKGKASYTPNSTGGGCPFLAMATQGGFVSHGERVDAHKVRARSKSFLDHYSQAKLFYNSQAEYEQQHIKDALSFELSKVKTPEIRERVVQMLTNIDLDLAQYVAKKLGIDEPKEAKPVENFVRNADETAEDAASVIKEPSVSKSEALSMANTAKDTMKSRKIAVFISDGFDRKSFDKVKSAIEKEGGKCATVAPMLGMIKADDGSEIENKEFTYFNSASVLFDALYVIGGEKNVKFLLNEKNASEFANDAFKHCKAIGYDADAQKFIDKTIIKNDEAILKDDLENFLNAVKKHRYWEREKTL</sequence>
<evidence type="ECO:0000256" key="7">
    <source>
        <dbReference type="ARBA" id="ARBA00023002"/>
    </source>
</evidence>
<dbReference type="EMBL" id="FQYI01000009">
    <property type="protein sequence ID" value="SHJ09475.1"/>
    <property type="molecule type" value="Genomic_DNA"/>
</dbReference>
<keyword evidence="6 10" id="KW-0479">Metal-binding</keyword>
<evidence type="ECO:0000256" key="5">
    <source>
        <dbReference type="ARBA" id="ARBA00022617"/>
    </source>
</evidence>
<feature type="active site" evidence="11">
    <location>
        <position position="74"/>
    </location>
</feature>
<keyword evidence="7 10" id="KW-0560">Oxidoreductase</keyword>
<dbReference type="GO" id="GO:0006979">
    <property type="term" value="P:response to oxidative stress"/>
    <property type="evidence" value="ECO:0007669"/>
    <property type="project" value="InterPro"/>
</dbReference>
<keyword evidence="8 10" id="KW-0408">Iron</keyword>
<keyword evidence="19" id="KW-1185">Reference proteome</keyword>
<dbReference type="RefSeq" id="WP_073180386.1">
    <property type="nucleotide sequence ID" value="NZ_FQYI01000009.1"/>
</dbReference>
<evidence type="ECO:0000256" key="13">
    <source>
        <dbReference type="PIRSR" id="PIRSR038927-3"/>
    </source>
</evidence>
<dbReference type="STRING" id="1118202.SAMN05443429_10917"/>
<evidence type="ECO:0000256" key="14">
    <source>
        <dbReference type="PIRSR" id="PIRSR038927-4"/>
    </source>
</evidence>
<dbReference type="AlphaFoldDB" id="A0A1M6GHI5"/>
<dbReference type="InterPro" id="IPR041399">
    <property type="entry name" value="Catalase_large_C"/>
</dbReference>
<dbReference type="GO" id="GO:0046872">
    <property type="term" value="F:metal ion binding"/>
    <property type="evidence" value="ECO:0007669"/>
    <property type="project" value="UniProtKB-KW"/>
</dbReference>
<dbReference type="Proteomes" id="UP000184335">
    <property type="component" value="Unassembled WGS sequence"/>
</dbReference>
<evidence type="ECO:0000256" key="15">
    <source>
        <dbReference type="RuleBase" id="RU000498"/>
    </source>
</evidence>
<dbReference type="SMART" id="SM01060">
    <property type="entry name" value="Catalase"/>
    <property type="match status" value="1"/>
</dbReference>
<comment type="cofactor">
    <cofactor evidence="1 10 12">
        <name>heme</name>
        <dbReference type="ChEBI" id="CHEBI:30413"/>
    </cofactor>
</comment>
<feature type="cross-link" description="3'-histidyl-3-tyrosine (His-Tyr)" evidence="14">
    <location>
        <begin position="338"/>
        <end position="361"/>
    </location>
</feature>
<evidence type="ECO:0000256" key="2">
    <source>
        <dbReference type="ARBA" id="ARBA00002974"/>
    </source>
</evidence>
<feature type="compositionally biased region" description="Polar residues" evidence="16">
    <location>
        <begin position="22"/>
        <end position="40"/>
    </location>
</feature>
<feature type="binding site" evidence="13">
    <location>
        <position position="111"/>
    </location>
    <ligand>
        <name>heme</name>
        <dbReference type="ChEBI" id="CHEBI:30413"/>
    </ligand>
</feature>
<dbReference type="GO" id="GO:0042744">
    <property type="term" value="P:hydrogen peroxide catabolic process"/>
    <property type="evidence" value="ECO:0007669"/>
    <property type="project" value="UniProtKB-UniRule"/>
</dbReference>
<evidence type="ECO:0000256" key="8">
    <source>
        <dbReference type="ARBA" id="ARBA00023004"/>
    </source>
</evidence>
<protein>
    <recommendedName>
        <fullName evidence="10 15">Catalase</fullName>
        <ecNumber evidence="10 15">1.11.1.6</ecNumber>
    </recommendedName>
</protein>
<dbReference type="PROSITE" id="PS00438">
    <property type="entry name" value="CATALASE_2"/>
    <property type="match status" value="1"/>
</dbReference>
<evidence type="ECO:0000256" key="10">
    <source>
        <dbReference type="PIRNR" id="PIRNR038927"/>
    </source>
</evidence>
<dbReference type="PRINTS" id="PR00067">
    <property type="entry name" value="CATALASE"/>
</dbReference>